<dbReference type="Gene3D" id="1.25.40.10">
    <property type="entry name" value="Tetratricopeptide repeat domain"/>
    <property type="match status" value="1"/>
</dbReference>
<feature type="domain" description="HTH araC/xylS-type" evidence="5">
    <location>
        <begin position="433"/>
        <end position="541"/>
    </location>
</feature>
<evidence type="ECO:0000313" key="6">
    <source>
        <dbReference type="EMBL" id="GEQ85020.1"/>
    </source>
</evidence>
<dbReference type="InterPro" id="IPR018060">
    <property type="entry name" value="HTH_AraC"/>
</dbReference>
<accession>A0A5J4FTM6</accession>
<keyword evidence="1" id="KW-0805">Transcription regulation</keyword>
<name>A0A5J4FTM6_9FLAO</name>
<dbReference type="AlphaFoldDB" id="A0A5J4FTM6"/>
<keyword evidence="3" id="KW-0804">Transcription</keyword>
<dbReference type="SMART" id="SM00342">
    <property type="entry name" value="HTH_ARAC"/>
    <property type="match status" value="1"/>
</dbReference>
<dbReference type="RefSeq" id="WP_172966832.1">
    <property type="nucleotide sequence ID" value="NZ_BKCF01000001.1"/>
</dbReference>
<evidence type="ECO:0000256" key="4">
    <source>
        <dbReference type="SAM" id="Phobius"/>
    </source>
</evidence>
<comment type="caution">
    <text evidence="6">The sequence shown here is derived from an EMBL/GenBank/DDBJ whole genome shotgun (WGS) entry which is preliminary data.</text>
</comment>
<dbReference type="EMBL" id="BKCF01000001">
    <property type="protein sequence ID" value="GEQ85020.1"/>
    <property type="molecule type" value="Genomic_DNA"/>
</dbReference>
<dbReference type="GO" id="GO:0043565">
    <property type="term" value="F:sequence-specific DNA binding"/>
    <property type="evidence" value="ECO:0007669"/>
    <property type="project" value="InterPro"/>
</dbReference>
<keyword evidence="4" id="KW-0812">Transmembrane</keyword>
<evidence type="ECO:0000313" key="7">
    <source>
        <dbReference type="Proteomes" id="UP000326994"/>
    </source>
</evidence>
<proteinExistence type="predicted"/>
<evidence type="ECO:0000256" key="1">
    <source>
        <dbReference type="ARBA" id="ARBA00023015"/>
    </source>
</evidence>
<dbReference type="PANTHER" id="PTHR43280:SF34">
    <property type="entry name" value="ARAC-FAMILY TRANSCRIPTIONAL REGULATOR"/>
    <property type="match status" value="1"/>
</dbReference>
<feature type="transmembrane region" description="Helical" evidence="4">
    <location>
        <begin position="376"/>
        <end position="394"/>
    </location>
</feature>
<evidence type="ECO:0000256" key="3">
    <source>
        <dbReference type="ARBA" id="ARBA00023163"/>
    </source>
</evidence>
<keyword evidence="2" id="KW-0238">DNA-binding</keyword>
<protein>
    <recommendedName>
        <fullName evidence="5">HTH araC/xylS-type domain-containing protein</fullName>
    </recommendedName>
</protein>
<dbReference type="InterPro" id="IPR009057">
    <property type="entry name" value="Homeodomain-like_sf"/>
</dbReference>
<dbReference type="PANTHER" id="PTHR43280">
    <property type="entry name" value="ARAC-FAMILY TRANSCRIPTIONAL REGULATOR"/>
    <property type="match status" value="1"/>
</dbReference>
<keyword evidence="4" id="KW-1133">Transmembrane helix</keyword>
<gene>
    <name evidence="6" type="ORF">ULMS_05280</name>
</gene>
<keyword evidence="4" id="KW-0472">Membrane</keyword>
<sequence>MSISCTFIYAQEYSDAYLASKSDDYLGLLFDIKAKDTITAIQIARVTIERSKKKNDFTQIAIGYEQMARVSEIPKALQYLDSVTHYAINSDHIDFPAIGYLYKSYFQYINQDYDASLKNGILGYQSAKKKGNTEQKIAALNIISGINRLWGNFQKSLDTDFLALKLSEQLPITEVSNSNYLNTLKGIGSSYSKLFEPEEALHYYQLGIKKSLAVGDSIMYYDFVSKTAGPLILQQRMRSAKDSLLKGDSYREYFDSNYIYNYHYELAQIYFGQSADDYGVRALEKIDKLYEENNKLFPELPKVYTLLISHSEKQGNKEKQLDYLYKLNNVTKQINTRQAKIKSRTNEEYIIPQLVEDKEDMIDLLENENKSSANKTLLVIGLLIVSLLLMGYYFNRQWVYKKRFQKLIVVNEKKKTIRATTSSKQEISAETIEDILMHLKTFETKKNFTSSSLTLNKVAKSFGTNSTYLSKVINLKKDKNFSQYLNDLRVEYAMEELNDNPKFRKYTIKAIAQESGFKSGESFSKAFYKKYKIYPSYYLKQLMAKES</sequence>
<organism evidence="6 7">
    <name type="scientific">Patiriisocius marinistellae</name>
    <dbReference type="NCBI Taxonomy" id="2494560"/>
    <lineage>
        <taxon>Bacteria</taxon>
        <taxon>Pseudomonadati</taxon>
        <taxon>Bacteroidota</taxon>
        <taxon>Flavobacteriia</taxon>
        <taxon>Flavobacteriales</taxon>
        <taxon>Flavobacteriaceae</taxon>
        <taxon>Patiriisocius</taxon>
    </lineage>
</organism>
<evidence type="ECO:0000256" key="2">
    <source>
        <dbReference type="ARBA" id="ARBA00023125"/>
    </source>
</evidence>
<dbReference type="SUPFAM" id="SSF48452">
    <property type="entry name" value="TPR-like"/>
    <property type="match status" value="1"/>
</dbReference>
<dbReference type="Proteomes" id="UP000326994">
    <property type="component" value="Unassembled WGS sequence"/>
</dbReference>
<reference evidence="6 7" key="1">
    <citation type="submission" date="2019-08" db="EMBL/GenBank/DDBJ databases">
        <title>Ulvibacter marinistellae sp. nov., isolated from a starfish, Patiria pectinifera.</title>
        <authorList>
            <person name="Kawano K."/>
            <person name="Ushijima N."/>
            <person name="Kihara M."/>
            <person name="Itoh H."/>
        </authorList>
    </citation>
    <scope>NUCLEOTIDE SEQUENCE [LARGE SCALE GENOMIC DNA]</scope>
    <source>
        <strain evidence="6 7">KK4</strain>
    </source>
</reference>
<dbReference type="SUPFAM" id="SSF46689">
    <property type="entry name" value="Homeodomain-like"/>
    <property type="match status" value="1"/>
</dbReference>
<keyword evidence="7" id="KW-1185">Reference proteome</keyword>
<dbReference type="Pfam" id="PF12833">
    <property type="entry name" value="HTH_18"/>
    <property type="match status" value="1"/>
</dbReference>
<dbReference type="Gene3D" id="1.10.10.60">
    <property type="entry name" value="Homeodomain-like"/>
    <property type="match status" value="2"/>
</dbReference>
<dbReference type="PROSITE" id="PS01124">
    <property type="entry name" value="HTH_ARAC_FAMILY_2"/>
    <property type="match status" value="1"/>
</dbReference>
<dbReference type="InterPro" id="IPR011990">
    <property type="entry name" value="TPR-like_helical_dom_sf"/>
</dbReference>
<dbReference type="GO" id="GO:0003700">
    <property type="term" value="F:DNA-binding transcription factor activity"/>
    <property type="evidence" value="ECO:0007669"/>
    <property type="project" value="InterPro"/>
</dbReference>
<evidence type="ECO:0000259" key="5">
    <source>
        <dbReference type="PROSITE" id="PS01124"/>
    </source>
</evidence>